<evidence type="ECO:0000313" key="10">
    <source>
        <dbReference type="Proteomes" id="UP001342314"/>
    </source>
</evidence>
<name>A0AAV5GFB8_9BASI</name>
<keyword evidence="10" id="KW-1185">Reference proteome</keyword>
<comment type="subcellular location">
    <subcellularLocation>
        <location evidence="1">Endoplasmic reticulum membrane</location>
    </subcellularLocation>
</comment>
<proteinExistence type="inferred from homology"/>
<keyword evidence="3 8" id="KW-0812">Transmembrane</keyword>
<protein>
    <recommendedName>
        <fullName evidence="8">C-8 sterol isomerase</fullName>
        <ecNumber evidence="8">5.-.-.-</ecNumber>
    </recommendedName>
    <alternativeName>
        <fullName evidence="8">Delta-8--delta-7 sterol isomerase</fullName>
    </alternativeName>
</protein>
<evidence type="ECO:0000256" key="2">
    <source>
        <dbReference type="ARBA" id="ARBA00007141"/>
    </source>
</evidence>
<dbReference type="EMBL" id="BQKY01000003">
    <property type="protein sequence ID" value="GJN88813.1"/>
    <property type="molecule type" value="Genomic_DNA"/>
</dbReference>
<dbReference type="GO" id="GO:0006696">
    <property type="term" value="P:ergosterol biosynthetic process"/>
    <property type="evidence" value="ECO:0007669"/>
    <property type="project" value="TreeGrafter"/>
</dbReference>
<evidence type="ECO:0000256" key="7">
    <source>
        <dbReference type="ARBA" id="ARBA00029435"/>
    </source>
</evidence>
<evidence type="ECO:0000256" key="1">
    <source>
        <dbReference type="ARBA" id="ARBA00004586"/>
    </source>
</evidence>
<keyword evidence="4" id="KW-0256">Endoplasmic reticulum</keyword>
<dbReference type="InterPro" id="IPR006716">
    <property type="entry name" value="ERG2_sigma1_rcpt-like"/>
</dbReference>
<reference evidence="9 10" key="1">
    <citation type="submission" date="2021-12" db="EMBL/GenBank/DDBJ databases">
        <title>High titer production of polyol ester of fatty acids by Rhodotorula paludigena BS15 towards product separation-free biomass refinery.</title>
        <authorList>
            <person name="Mano J."/>
            <person name="Ono H."/>
            <person name="Tanaka T."/>
            <person name="Naito K."/>
            <person name="Sushida H."/>
            <person name="Ike M."/>
            <person name="Tokuyasu K."/>
            <person name="Kitaoka M."/>
        </authorList>
    </citation>
    <scope>NUCLEOTIDE SEQUENCE [LARGE SCALE GENOMIC DNA]</scope>
    <source>
        <strain evidence="9 10">BS15</strain>
    </source>
</reference>
<sequence length="264" mass="29400">MNTPARKSRPVGAAPVRLRPQSRWTLRNLVVTAVVLAVLSAVWGVLENVKERWYIFDPTRLHNLVQEGLARYPNDTPSIVAHIVDTLATEHPAWTISTNFAREPLVRDAATGAVAPGTYRQNDAEWVFNNAGGAMGHMFIIHASITEYLIIFGTPLGTEGHSGVHTADDYFMIIEGEQWAAPAGAFEPEIYPPGSVNLMRRGEVKQYRFPSTGIAMEYARGWIPPMLPFGFADTFSSTLDFRTLWNTCVLTGRHMIRNLLHGKI</sequence>
<keyword evidence="6 8" id="KW-0472">Membrane</keyword>
<organism evidence="9 10">
    <name type="scientific">Rhodotorula paludigena</name>
    <dbReference type="NCBI Taxonomy" id="86838"/>
    <lineage>
        <taxon>Eukaryota</taxon>
        <taxon>Fungi</taxon>
        <taxon>Dikarya</taxon>
        <taxon>Basidiomycota</taxon>
        <taxon>Pucciniomycotina</taxon>
        <taxon>Microbotryomycetes</taxon>
        <taxon>Sporidiobolales</taxon>
        <taxon>Sporidiobolaceae</taxon>
        <taxon>Rhodotorula</taxon>
    </lineage>
</organism>
<comment type="function">
    <text evidence="8">Catalyzes the reaction which results in unsaturation at C-7 in the B ring of sterols.</text>
</comment>
<dbReference type="PANTHER" id="PTHR10868:SF1">
    <property type="entry name" value="SIGMA NON-OPIOID INTRACELLULAR RECEPTOR 1"/>
    <property type="match status" value="1"/>
</dbReference>
<comment type="pathway">
    <text evidence="7 8">Steroid metabolism; ergosterol biosynthesis.</text>
</comment>
<comment type="caution">
    <text evidence="9">The sequence shown here is derived from an EMBL/GenBank/DDBJ whole genome shotgun (WGS) entry which is preliminary data.</text>
</comment>
<dbReference type="Proteomes" id="UP001342314">
    <property type="component" value="Unassembled WGS sequence"/>
</dbReference>
<comment type="similarity">
    <text evidence="2 8">Belongs to the ERG2 family.</text>
</comment>
<gene>
    <name evidence="9" type="ORF">Rhopal_001784-T1</name>
</gene>
<accession>A0AAV5GFB8</accession>
<evidence type="ECO:0000256" key="5">
    <source>
        <dbReference type="ARBA" id="ARBA00022989"/>
    </source>
</evidence>
<evidence type="ECO:0000256" key="3">
    <source>
        <dbReference type="ARBA" id="ARBA00022692"/>
    </source>
</evidence>
<dbReference type="PANTHER" id="PTHR10868">
    <property type="entry name" value="SIGMA 1-TYPE OPIOID RECEPTOR-RELATED"/>
    <property type="match status" value="1"/>
</dbReference>
<dbReference type="AlphaFoldDB" id="A0AAV5GFB8"/>
<dbReference type="Pfam" id="PF04622">
    <property type="entry name" value="ERG2_Sigma1R"/>
    <property type="match status" value="1"/>
</dbReference>
<keyword evidence="5 8" id="KW-1133">Transmembrane helix</keyword>
<evidence type="ECO:0000256" key="4">
    <source>
        <dbReference type="ARBA" id="ARBA00022824"/>
    </source>
</evidence>
<dbReference type="EC" id="5.-.-.-" evidence="8"/>
<dbReference type="GO" id="GO:0005789">
    <property type="term" value="C:endoplasmic reticulum membrane"/>
    <property type="evidence" value="ECO:0007669"/>
    <property type="project" value="UniProtKB-SubCell"/>
</dbReference>
<feature type="transmembrane region" description="Helical" evidence="8">
    <location>
        <begin position="26"/>
        <end position="46"/>
    </location>
</feature>
<evidence type="ECO:0000256" key="6">
    <source>
        <dbReference type="ARBA" id="ARBA00023136"/>
    </source>
</evidence>
<evidence type="ECO:0000256" key="8">
    <source>
        <dbReference type="RuleBase" id="RU368083"/>
    </source>
</evidence>
<evidence type="ECO:0000313" key="9">
    <source>
        <dbReference type="EMBL" id="GJN88813.1"/>
    </source>
</evidence>